<evidence type="ECO:0000313" key="2">
    <source>
        <dbReference type="EMBL" id="KAF5313047.1"/>
    </source>
</evidence>
<sequence length="363" mass="40435">MKPQFQHLSRLPKARRWTSINGSDQLPGLVASLFGQNVRPQYSDMQKAMGYGNALDTTHPAAKLPLRKLPFFRAPAIGVNIYPSALLMRYARPYGQLPFLTWSDRVEKAREEGFTVVVRQGRPVLAQKVDGRPPLIYTSTDQVYPKNLPVPISVRYATPKGPFLHHALKATARRVPMAHANATSKKRVGALAFVRSKVAKRLMEALHLITTRGAQVVDGPADGLPRCRRSGWTYIFYHTSSMYNMPLTELIPQVRLCLEKVNAHAKKMDNAWLAEALLQNKLPPKSTPQIPFPGPITQTVVGINPNAPELCYENASRMHEVNEDKRPASTLGRIPPSSTGKKPQDVWEMELAAGLAILRKSSQ</sequence>
<dbReference type="OrthoDB" id="3265918at2759"/>
<protein>
    <submittedName>
        <fullName evidence="2">Uncharacterized protein</fullName>
    </submittedName>
</protein>
<comment type="caution">
    <text evidence="2">The sequence shown here is derived from an EMBL/GenBank/DDBJ whole genome shotgun (WGS) entry which is preliminary data.</text>
</comment>
<evidence type="ECO:0000256" key="1">
    <source>
        <dbReference type="SAM" id="MobiDB-lite"/>
    </source>
</evidence>
<dbReference type="AlphaFoldDB" id="A0A8H5EUR1"/>
<name>A0A8H5EUR1_9AGAR</name>
<accession>A0A8H5EUR1</accession>
<dbReference type="EMBL" id="JAACJJ010000056">
    <property type="protein sequence ID" value="KAF5313047.1"/>
    <property type="molecule type" value="Genomic_DNA"/>
</dbReference>
<evidence type="ECO:0000313" key="3">
    <source>
        <dbReference type="Proteomes" id="UP000567179"/>
    </source>
</evidence>
<organism evidence="2 3">
    <name type="scientific">Psilocybe cf. subviscida</name>
    <dbReference type="NCBI Taxonomy" id="2480587"/>
    <lineage>
        <taxon>Eukaryota</taxon>
        <taxon>Fungi</taxon>
        <taxon>Dikarya</taxon>
        <taxon>Basidiomycota</taxon>
        <taxon>Agaricomycotina</taxon>
        <taxon>Agaricomycetes</taxon>
        <taxon>Agaricomycetidae</taxon>
        <taxon>Agaricales</taxon>
        <taxon>Agaricineae</taxon>
        <taxon>Strophariaceae</taxon>
        <taxon>Psilocybe</taxon>
    </lineage>
</organism>
<gene>
    <name evidence="2" type="ORF">D9619_003559</name>
</gene>
<keyword evidence="3" id="KW-1185">Reference proteome</keyword>
<proteinExistence type="predicted"/>
<feature type="region of interest" description="Disordered" evidence="1">
    <location>
        <begin position="323"/>
        <end position="344"/>
    </location>
</feature>
<dbReference type="Proteomes" id="UP000567179">
    <property type="component" value="Unassembled WGS sequence"/>
</dbReference>
<reference evidence="2 3" key="1">
    <citation type="journal article" date="2020" name="ISME J.">
        <title>Uncovering the hidden diversity of litter-decomposition mechanisms in mushroom-forming fungi.</title>
        <authorList>
            <person name="Floudas D."/>
            <person name="Bentzer J."/>
            <person name="Ahren D."/>
            <person name="Johansson T."/>
            <person name="Persson P."/>
            <person name="Tunlid A."/>
        </authorList>
    </citation>
    <scope>NUCLEOTIDE SEQUENCE [LARGE SCALE GENOMIC DNA]</scope>
    <source>
        <strain evidence="2 3">CBS 101986</strain>
    </source>
</reference>